<evidence type="ECO:0000313" key="3">
    <source>
        <dbReference type="Proteomes" id="UP001433268"/>
    </source>
</evidence>
<keyword evidence="3" id="KW-1185">Reference proteome</keyword>
<accession>A0ABR1VGQ0</accession>
<sequence>MRGLILIAFAATGAVAQNPEIRTTSGTRAVTSDHYECKSLFGSGGTPPASNLILRTTTTEAPTTKPSTVTVAGPASTSTLLTATKLVDYIATVTSDTKVVKLNGPTTTFATATFATTECTNGAAPPPQSTVTVYSGVYTPVPGQATTLPASYPTQVVCQTTQNVLLTSFLTVLSGVVTTTTNPVTTITDQATTTVPYTFTWATQTAWRTTVTETSTTLAAASTTRIVRTSCAAPTVTTTYAAKCAPTNLVRDHDGMGLWWNYLDANATKVVARRFDDDAAACCQACVENADCSAVEVSTGGICSLYFNHDASYKPVCGSVGFTYRSLPDIWPGQGIWVQDGCGEARWLGPGE</sequence>
<dbReference type="EMBL" id="JAQQWN010000008">
    <property type="protein sequence ID" value="KAK8070411.1"/>
    <property type="molecule type" value="Genomic_DNA"/>
</dbReference>
<dbReference type="GeneID" id="92047989"/>
<proteinExistence type="predicted"/>
<gene>
    <name evidence="2" type="ORF">PG997_010614</name>
</gene>
<evidence type="ECO:0000313" key="2">
    <source>
        <dbReference type="EMBL" id="KAK8070411.1"/>
    </source>
</evidence>
<dbReference type="RefSeq" id="XP_066664219.1">
    <property type="nucleotide sequence ID" value="XM_066814929.1"/>
</dbReference>
<protein>
    <recommendedName>
        <fullName evidence="4">Apple domain-containing protein</fullName>
    </recommendedName>
</protein>
<dbReference type="Proteomes" id="UP001433268">
    <property type="component" value="Unassembled WGS sequence"/>
</dbReference>
<comment type="caution">
    <text evidence="2">The sequence shown here is derived from an EMBL/GenBank/DDBJ whole genome shotgun (WGS) entry which is preliminary data.</text>
</comment>
<feature type="chain" id="PRO_5046227213" description="Apple domain-containing protein" evidence="1">
    <location>
        <begin position="17"/>
        <end position="352"/>
    </location>
</feature>
<evidence type="ECO:0008006" key="4">
    <source>
        <dbReference type="Google" id="ProtNLM"/>
    </source>
</evidence>
<evidence type="ECO:0000256" key="1">
    <source>
        <dbReference type="SAM" id="SignalP"/>
    </source>
</evidence>
<organism evidence="2 3">
    <name type="scientific">Apiospora hydei</name>
    <dbReference type="NCBI Taxonomy" id="1337664"/>
    <lineage>
        <taxon>Eukaryota</taxon>
        <taxon>Fungi</taxon>
        <taxon>Dikarya</taxon>
        <taxon>Ascomycota</taxon>
        <taxon>Pezizomycotina</taxon>
        <taxon>Sordariomycetes</taxon>
        <taxon>Xylariomycetidae</taxon>
        <taxon>Amphisphaeriales</taxon>
        <taxon>Apiosporaceae</taxon>
        <taxon>Apiospora</taxon>
    </lineage>
</organism>
<name>A0ABR1VGQ0_9PEZI</name>
<feature type="signal peptide" evidence="1">
    <location>
        <begin position="1"/>
        <end position="16"/>
    </location>
</feature>
<reference evidence="2 3" key="1">
    <citation type="submission" date="2023-01" db="EMBL/GenBank/DDBJ databases">
        <title>Analysis of 21 Apiospora genomes using comparative genomics revels a genus with tremendous synthesis potential of carbohydrate active enzymes and secondary metabolites.</title>
        <authorList>
            <person name="Sorensen T."/>
        </authorList>
    </citation>
    <scope>NUCLEOTIDE SEQUENCE [LARGE SCALE GENOMIC DNA]</scope>
    <source>
        <strain evidence="2 3">CBS 114990</strain>
    </source>
</reference>
<keyword evidence="1" id="KW-0732">Signal</keyword>